<evidence type="ECO:0000313" key="2">
    <source>
        <dbReference type="Proteomes" id="UP000075714"/>
    </source>
</evidence>
<dbReference type="AlphaFoldDB" id="A0A150FXE3"/>
<dbReference type="GO" id="GO:0009307">
    <property type="term" value="P:DNA restriction-modification system"/>
    <property type="evidence" value="ECO:0007669"/>
    <property type="project" value="InterPro"/>
</dbReference>
<dbReference type="EMBL" id="LSYV01000256">
    <property type="protein sequence ID" value="KXZ41865.1"/>
    <property type="molecule type" value="Genomic_DNA"/>
</dbReference>
<evidence type="ECO:0008006" key="3">
    <source>
        <dbReference type="Google" id="ProtNLM"/>
    </source>
</evidence>
<dbReference type="GO" id="GO:0009007">
    <property type="term" value="F:site-specific DNA-methyltransferase (adenine-specific) activity"/>
    <property type="evidence" value="ECO:0007669"/>
    <property type="project" value="InterPro"/>
</dbReference>
<dbReference type="InterPro" id="IPR008593">
    <property type="entry name" value="Dam_MeTrfase"/>
</dbReference>
<dbReference type="STRING" id="33097.A0A150FXE3"/>
<dbReference type="GO" id="GO:0003677">
    <property type="term" value="F:DNA binding"/>
    <property type="evidence" value="ECO:0007669"/>
    <property type="project" value="InterPro"/>
</dbReference>
<dbReference type="Pfam" id="PF05869">
    <property type="entry name" value="Dam"/>
    <property type="match status" value="1"/>
</dbReference>
<evidence type="ECO:0000313" key="1">
    <source>
        <dbReference type="EMBL" id="KXZ41865.1"/>
    </source>
</evidence>
<dbReference type="Proteomes" id="UP000075714">
    <property type="component" value="Unassembled WGS sequence"/>
</dbReference>
<proteinExistence type="predicted"/>
<accession>A0A150FXE3</accession>
<gene>
    <name evidence="1" type="ORF">GPECTOR_257g649</name>
</gene>
<sequence>MNAANIVNKGSAKADNSHAVACNLHMYCFEQDIRLQAEWRPRKEDKFADFLSKLHDSDDWKLHPRLFQGLDRLWVPFDIDLFASHTNHQVPRYYSRFFTPDTAGVDAFRFSWGRACWANPPFGLIRQVLQHAQACGARLGLIIPYWPTRDWWSLLTDDGTTFRQAVRAVRWLGQATDLFLPGSTGNELPKGAAAWPVLALLMDFGAPGTERLRIPADPLAPRPQTWRPGQRRC</sequence>
<dbReference type="OrthoDB" id="534186at2759"/>
<reference evidence="2" key="1">
    <citation type="journal article" date="2016" name="Nat. Commun.">
        <title>The Gonium pectorale genome demonstrates co-option of cell cycle regulation during the evolution of multicellularity.</title>
        <authorList>
            <person name="Hanschen E.R."/>
            <person name="Marriage T.N."/>
            <person name="Ferris P.J."/>
            <person name="Hamaji T."/>
            <person name="Toyoda A."/>
            <person name="Fujiyama A."/>
            <person name="Neme R."/>
            <person name="Noguchi H."/>
            <person name="Minakuchi Y."/>
            <person name="Suzuki M."/>
            <person name="Kawai-Toyooka H."/>
            <person name="Smith D.R."/>
            <person name="Sparks H."/>
            <person name="Anderson J."/>
            <person name="Bakaric R."/>
            <person name="Luria V."/>
            <person name="Karger A."/>
            <person name="Kirschner M.W."/>
            <person name="Durand P.M."/>
            <person name="Michod R.E."/>
            <person name="Nozaki H."/>
            <person name="Olson B.J."/>
        </authorList>
    </citation>
    <scope>NUCLEOTIDE SEQUENCE [LARGE SCALE GENOMIC DNA]</scope>
    <source>
        <strain evidence="2">NIES-2863</strain>
    </source>
</reference>
<organism evidence="1 2">
    <name type="scientific">Gonium pectorale</name>
    <name type="common">Green alga</name>
    <dbReference type="NCBI Taxonomy" id="33097"/>
    <lineage>
        <taxon>Eukaryota</taxon>
        <taxon>Viridiplantae</taxon>
        <taxon>Chlorophyta</taxon>
        <taxon>core chlorophytes</taxon>
        <taxon>Chlorophyceae</taxon>
        <taxon>CS clade</taxon>
        <taxon>Chlamydomonadales</taxon>
        <taxon>Volvocaceae</taxon>
        <taxon>Gonium</taxon>
    </lineage>
</organism>
<comment type="caution">
    <text evidence="1">The sequence shown here is derived from an EMBL/GenBank/DDBJ whole genome shotgun (WGS) entry which is preliminary data.</text>
</comment>
<dbReference type="InterPro" id="IPR052055">
    <property type="entry name" value="Hepadnavirus_pol/RT"/>
</dbReference>
<keyword evidence="2" id="KW-1185">Reference proteome</keyword>
<dbReference type="PANTHER" id="PTHR33050:SF7">
    <property type="entry name" value="RIBONUCLEASE H"/>
    <property type="match status" value="1"/>
</dbReference>
<name>A0A150FXE3_GONPE</name>
<protein>
    <recommendedName>
        <fullName evidence="3">PCIF1 WW domain-containing protein</fullName>
    </recommendedName>
</protein>
<dbReference type="PANTHER" id="PTHR33050">
    <property type="entry name" value="REVERSE TRANSCRIPTASE DOMAIN-CONTAINING PROTEIN"/>
    <property type="match status" value="1"/>
</dbReference>